<gene>
    <name evidence="3" type="primary">KRE9</name>
    <name evidence="3" type="ORF">OHK93_008234</name>
</gene>
<reference evidence="3" key="1">
    <citation type="journal article" date="2023" name="Genome Biol. Evol.">
        <title>First Whole Genome Sequence and Flow Cytometry Genome Size Data for the Lichen-Forming Fungus Ramalina farinacea (Ascomycota).</title>
        <authorList>
            <person name="Llewellyn T."/>
            <person name="Mian S."/>
            <person name="Hill R."/>
            <person name="Leitch I.J."/>
            <person name="Gaya E."/>
        </authorList>
    </citation>
    <scope>NUCLEOTIDE SEQUENCE</scope>
    <source>
        <strain evidence="3">LIQ254RAFAR</strain>
    </source>
</reference>
<keyword evidence="4" id="KW-1185">Reference proteome</keyword>
<dbReference type="PANTHER" id="PTHR28154">
    <property type="entry name" value="CELL WALL SYNTHESIS PROTEIN KNH1-RELATED"/>
    <property type="match status" value="1"/>
</dbReference>
<dbReference type="AlphaFoldDB" id="A0AA43TYC4"/>
<dbReference type="Pfam" id="PF05390">
    <property type="entry name" value="Kre9_KNH1_C"/>
    <property type="match status" value="1"/>
</dbReference>
<dbReference type="GO" id="GO:0005576">
    <property type="term" value="C:extracellular region"/>
    <property type="evidence" value="ECO:0007669"/>
    <property type="project" value="TreeGrafter"/>
</dbReference>
<dbReference type="GO" id="GO:0031505">
    <property type="term" value="P:fungal-type cell wall organization"/>
    <property type="evidence" value="ECO:0007669"/>
    <property type="project" value="TreeGrafter"/>
</dbReference>
<evidence type="ECO:0000313" key="4">
    <source>
        <dbReference type="Proteomes" id="UP001161017"/>
    </source>
</evidence>
<dbReference type="EMBL" id="JAPUFD010000008">
    <property type="protein sequence ID" value="MDI1488957.1"/>
    <property type="molecule type" value="Genomic_DNA"/>
</dbReference>
<comment type="caution">
    <text evidence="3">The sequence shown here is derived from an EMBL/GenBank/DDBJ whole genome shotgun (WGS) entry which is preliminary data.</text>
</comment>
<feature type="domain" description="Yeast cell wall synthesis Kre9/Knh1 C-terminal" evidence="2">
    <location>
        <begin position="73"/>
        <end position="152"/>
    </location>
</feature>
<dbReference type="Proteomes" id="UP001161017">
    <property type="component" value="Unassembled WGS sequence"/>
</dbReference>
<evidence type="ECO:0000313" key="3">
    <source>
        <dbReference type="EMBL" id="MDI1488957.1"/>
    </source>
</evidence>
<dbReference type="GO" id="GO:0042546">
    <property type="term" value="P:cell wall biogenesis"/>
    <property type="evidence" value="ECO:0007669"/>
    <property type="project" value="InterPro"/>
</dbReference>
<protein>
    <submittedName>
        <fullName evidence="3">Cell wall synthesis protein kre9</fullName>
    </submittedName>
</protein>
<dbReference type="InterPro" id="IPR045328">
    <property type="entry name" value="Kre9/Knh1"/>
</dbReference>
<evidence type="ECO:0000256" key="1">
    <source>
        <dbReference type="ARBA" id="ARBA00022729"/>
    </source>
</evidence>
<dbReference type="PANTHER" id="PTHR28154:SF1">
    <property type="entry name" value="CELL WALL SYNTHESIS PROTEIN KNH1-RELATED"/>
    <property type="match status" value="1"/>
</dbReference>
<proteinExistence type="predicted"/>
<organism evidence="3 4">
    <name type="scientific">Ramalina farinacea</name>
    <dbReference type="NCBI Taxonomy" id="258253"/>
    <lineage>
        <taxon>Eukaryota</taxon>
        <taxon>Fungi</taxon>
        <taxon>Dikarya</taxon>
        <taxon>Ascomycota</taxon>
        <taxon>Pezizomycotina</taxon>
        <taxon>Lecanoromycetes</taxon>
        <taxon>OSLEUM clade</taxon>
        <taxon>Lecanoromycetidae</taxon>
        <taxon>Lecanorales</taxon>
        <taxon>Lecanorineae</taxon>
        <taxon>Ramalinaceae</taxon>
        <taxon>Ramalina</taxon>
    </lineage>
</organism>
<evidence type="ECO:0000259" key="2">
    <source>
        <dbReference type="Pfam" id="PF05390"/>
    </source>
</evidence>
<dbReference type="GO" id="GO:0006078">
    <property type="term" value="P:(1-&gt;6)-beta-D-glucan biosynthetic process"/>
    <property type="evidence" value="ECO:0007669"/>
    <property type="project" value="InterPro"/>
</dbReference>
<keyword evidence="1" id="KW-0732">Signal</keyword>
<sequence length="161" mass="16838">MALLYIKIISAAPGGTIINYSDRFTLTGMTGTFPPNVQAGIKDISGTDGPKPENNIVDAKDNPAAGANGATDAPYSMQTGLTKFAPMQRKPGTKITLKSASAQYPTTPYTIAKTALPTPKQVTTITASPTYTVASMENTAAALPGPTQGGAMQKFLARWRD</sequence>
<name>A0AA43TYC4_9LECA</name>
<dbReference type="InterPro" id="IPR008659">
    <property type="entry name" value="Kre9/Knh1_C"/>
</dbReference>
<accession>A0AA43TYC4</accession>